<reference evidence="2 3" key="1">
    <citation type="submission" date="2013-05" db="EMBL/GenBank/DDBJ databases">
        <title>Genome assembly of Chondromyces apiculatus DSM 436.</title>
        <authorList>
            <person name="Sharma G."/>
            <person name="Khatri I."/>
            <person name="Kaur C."/>
            <person name="Mayilraj S."/>
            <person name="Subramanian S."/>
        </authorList>
    </citation>
    <scope>NUCLEOTIDE SEQUENCE [LARGE SCALE GENOMIC DNA]</scope>
    <source>
        <strain evidence="2 3">DSM 436</strain>
    </source>
</reference>
<name>A0A017SSL2_9BACT</name>
<dbReference type="eggNOG" id="COG3293">
    <property type="taxonomic scope" value="Bacteria"/>
</dbReference>
<gene>
    <name evidence="2" type="ORF">CAP_2060</name>
</gene>
<evidence type="ECO:0008006" key="4">
    <source>
        <dbReference type="Google" id="ProtNLM"/>
    </source>
</evidence>
<dbReference type="Proteomes" id="UP000019678">
    <property type="component" value="Unassembled WGS sequence"/>
</dbReference>
<accession>A0A017SSL2</accession>
<organism evidence="2 3">
    <name type="scientific">Chondromyces apiculatus DSM 436</name>
    <dbReference type="NCBI Taxonomy" id="1192034"/>
    <lineage>
        <taxon>Bacteria</taxon>
        <taxon>Pseudomonadati</taxon>
        <taxon>Myxococcota</taxon>
        <taxon>Polyangia</taxon>
        <taxon>Polyangiales</taxon>
        <taxon>Polyangiaceae</taxon>
        <taxon>Chondromyces</taxon>
    </lineage>
</organism>
<evidence type="ECO:0000313" key="2">
    <source>
        <dbReference type="EMBL" id="EYE99963.1"/>
    </source>
</evidence>
<keyword evidence="3" id="KW-1185">Reference proteome</keyword>
<evidence type="ECO:0000313" key="3">
    <source>
        <dbReference type="Proteomes" id="UP000019678"/>
    </source>
</evidence>
<dbReference type="EMBL" id="ASRX01000168">
    <property type="protein sequence ID" value="EYE99963.1"/>
    <property type="molecule type" value="Genomic_DNA"/>
</dbReference>
<feature type="region of interest" description="Disordered" evidence="1">
    <location>
        <begin position="1"/>
        <end position="20"/>
    </location>
</feature>
<evidence type="ECO:0000256" key="1">
    <source>
        <dbReference type="SAM" id="MobiDB-lite"/>
    </source>
</evidence>
<protein>
    <recommendedName>
        <fullName evidence="4">Mobile element protein</fullName>
    </recommendedName>
</protein>
<proteinExistence type="predicted"/>
<comment type="caution">
    <text evidence="2">The sequence shown here is derived from an EMBL/GenBank/DDBJ whole genome shotgun (WGS) entry which is preliminary data.</text>
</comment>
<dbReference type="AlphaFoldDB" id="A0A017SSL2"/>
<sequence length="49" mass="5606">MAREIIKSIPVKRSRPSARRPQGMCLDKGYDCKELSALLKEFGFTAHIR</sequence>